<feature type="transmembrane region" description="Helical" evidence="3">
    <location>
        <begin position="28"/>
        <end position="48"/>
    </location>
</feature>
<comment type="subcellular location">
    <subcellularLocation>
        <location evidence="1">Membrane</location>
    </subcellularLocation>
</comment>
<evidence type="ECO:0000313" key="4">
    <source>
        <dbReference type="EMBL" id="MCL7028083.1"/>
    </source>
</evidence>
<reference evidence="4" key="1">
    <citation type="submission" date="2022-03" db="EMBL/GenBank/DDBJ databases">
        <title>A functionally conserved STORR gene fusion in Papaver species that diverged 16.8 million years ago.</title>
        <authorList>
            <person name="Catania T."/>
        </authorList>
    </citation>
    <scope>NUCLEOTIDE SEQUENCE</scope>
    <source>
        <strain evidence="4">S-191538</strain>
    </source>
</reference>
<evidence type="ECO:0000256" key="2">
    <source>
        <dbReference type="ARBA" id="ARBA00023136"/>
    </source>
</evidence>
<dbReference type="GO" id="GO:0009506">
    <property type="term" value="C:plasmodesma"/>
    <property type="evidence" value="ECO:0007669"/>
    <property type="project" value="TreeGrafter"/>
</dbReference>
<evidence type="ECO:0000313" key="5">
    <source>
        <dbReference type="Proteomes" id="UP001177140"/>
    </source>
</evidence>
<dbReference type="AlphaFoldDB" id="A0AA41V8B2"/>
<dbReference type="InterPro" id="IPR044839">
    <property type="entry name" value="NDR1-like"/>
</dbReference>
<organism evidence="4 5">
    <name type="scientific">Papaver nudicaule</name>
    <name type="common">Iceland poppy</name>
    <dbReference type="NCBI Taxonomy" id="74823"/>
    <lineage>
        <taxon>Eukaryota</taxon>
        <taxon>Viridiplantae</taxon>
        <taxon>Streptophyta</taxon>
        <taxon>Embryophyta</taxon>
        <taxon>Tracheophyta</taxon>
        <taxon>Spermatophyta</taxon>
        <taxon>Magnoliopsida</taxon>
        <taxon>Ranunculales</taxon>
        <taxon>Papaveraceae</taxon>
        <taxon>Papaveroideae</taxon>
        <taxon>Papaver</taxon>
    </lineage>
</organism>
<protein>
    <recommendedName>
        <fullName evidence="6">Late embryogenesis abundant protein LEA-2 subgroup domain-containing protein</fullName>
    </recommendedName>
</protein>
<evidence type="ECO:0000256" key="3">
    <source>
        <dbReference type="SAM" id="Phobius"/>
    </source>
</evidence>
<dbReference type="GO" id="GO:0098542">
    <property type="term" value="P:defense response to other organism"/>
    <property type="evidence" value="ECO:0007669"/>
    <property type="project" value="InterPro"/>
</dbReference>
<sequence>MASAEIPLAPAKANSKPRFPILSFISNYFLLFLAIVITVILVALITWFGMHPLRPRCTLGKFYIPTLDKASNATQTVNSTAISIELSFWNRNTEKKVYYDKVNMTFSYYYGINNGLSIRIGNTSIPPFHQRYLRTKDHVETIQTFGVPWEDVRMKISNGSTTPAIFRVDLETHVRFKNGLWKTRRHELRLGANFTVNDHGRMMSVDNGLRLHTIF</sequence>
<keyword evidence="3" id="KW-1133">Transmembrane helix</keyword>
<comment type="caution">
    <text evidence="4">The sequence shown here is derived from an EMBL/GenBank/DDBJ whole genome shotgun (WGS) entry which is preliminary data.</text>
</comment>
<dbReference type="Proteomes" id="UP001177140">
    <property type="component" value="Unassembled WGS sequence"/>
</dbReference>
<dbReference type="PANTHER" id="PTHR31415">
    <property type="entry name" value="OS05G0367900 PROTEIN"/>
    <property type="match status" value="1"/>
</dbReference>
<keyword evidence="3" id="KW-0812">Transmembrane</keyword>
<evidence type="ECO:0000256" key="1">
    <source>
        <dbReference type="ARBA" id="ARBA00004370"/>
    </source>
</evidence>
<dbReference type="GO" id="GO:0005886">
    <property type="term" value="C:plasma membrane"/>
    <property type="evidence" value="ECO:0007669"/>
    <property type="project" value="TreeGrafter"/>
</dbReference>
<keyword evidence="5" id="KW-1185">Reference proteome</keyword>
<gene>
    <name evidence="4" type="ORF">MKW94_002217</name>
</gene>
<evidence type="ECO:0008006" key="6">
    <source>
        <dbReference type="Google" id="ProtNLM"/>
    </source>
</evidence>
<name>A0AA41V8B2_PAPNU</name>
<dbReference type="EMBL" id="JAJJMA010075511">
    <property type="protein sequence ID" value="MCL7028083.1"/>
    <property type="molecule type" value="Genomic_DNA"/>
</dbReference>
<dbReference type="PANTHER" id="PTHR31415:SF52">
    <property type="entry name" value="LATE EMBRYOGENESIS ABUNDANT (LEA) HYDROXYPROLINE-RICH GLYCOPROTEIN FAMILY-RELATED"/>
    <property type="match status" value="1"/>
</dbReference>
<accession>A0AA41V8B2</accession>
<proteinExistence type="predicted"/>
<keyword evidence="2 3" id="KW-0472">Membrane</keyword>